<evidence type="ECO:0000313" key="5">
    <source>
        <dbReference type="Proteomes" id="UP000231553"/>
    </source>
</evidence>
<dbReference type="SUPFAM" id="SSF52833">
    <property type="entry name" value="Thioredoxin-like"/>
    <property type="match status" value="1"/>
</dbReference>
<comment type="caution">
    <text evidence="4">The sequence shown here is derived from an EMBL/GenBank/DDBJ whole genome shotgun (WGS) entry which is preliminary data.</text>
</comment>
<proteinExistence type="inferred from homology"/>
<dbReference type="GO" id="GO:0004602">
    <property type="term" value="F:glutathione peroxidase activity"/>
    <property type="evidence" value="ECO:0007669"/>
    <property type="project" value="TreeGrafter"/>
</dbReference>
<organism evidence="4 5">
    <name type="scientific">Pseudooceanicola lipolyticus</name>
    <dbReference type="NCBI Taxonomy" id="2029104"/>
    <lineage>
        <taxon>Bacteria</taxon>
        <taxon>Pseudomonadati</taxon>
        <taxon>Pseudomonadota</taxon>
        <taxon>Alphaproteobacteria</taxon>
        <taxon>Rhodobacterales</taxon>
        <taxon>Paracoccaceae</taxon>
        <taxon>Pseudooceanicola</taxon>
    </lineage>
</organism>
<dbReference type="InterPro" id="IPR051924">
    <property type="entry name" value="GST_Kappa/NadH"/>
</dbReference>
<dbReference type="PIRSF" id="PIRSF006386">
    <property type="entry name" value="HCCAis_GSTk"/>
    <property type="match status" value="1"/>
</dbReference>
<dbReference type="PANTHER" id="PTHR42943">
    <property type="entry name" value="GLUTATHIONE S-TRANSFERASE KAPPA"/>
    <property type="match status" value="1"/>
</dbReference>
<dbReference type="GO" id="GO:0018845">
    <property type="term" value="F:2-hydroxychromene-2-carboxylate isomerase activity"/>
    <property type="evidence" value="ECO:0007669"/>
    <property type="project" value="UniProtKB-UniRule"/>
</dbReference>
<evidence type="ECO:0000256" key="1">
    <source>
        <dbReference type="PIRNR" id="PIRNR006386"/>
    </source>
</evidence>
<name>A0A2M8J1Q6_9RHOB</name>
<dbReference type="EMBL" id="PGTB01000033">
    <property type="protein sequence ID" value="PJE36716.1"/>
    <property type="molecule type" value="Genomic_DNA"/>
</dbReference>
<evidence type="ECO:0000256" key="2">
    <source>
        <dbReference type="PIRSR" id="PIRSR006386-1"/>
    </source>
</evidence>
<dbReference type="Proteomes" id="UP000231553">
    <property type="component" value="Unassembled WGS sequence"/>
</dbReference>
<reference evidence="4 5" key="1">
    <citation type="journal article" date="2018" name="Int. J. Syst. Evol. Microbiol.">
        <title>Pseudooceanicola lipolyticus sp. nov., a marine alphaproteobacterium, reclassification of Oceanicola flagellatus as Pseudooceanicola flagellatus comb. nov. and emended description of the genus Pseudooceanicola.</title>
        <authorList>
            <person name="Huang M.-M."/>
            <person name="Guo L.-L."/>
            <person name="Wu Y.-H."/>
            <person name="Lai Q.-L."/>
            <person name="Shao Z.-Z."/>
            <person name="Wang C.-S."/>
            <person name="Wu M."/>
            <person name="Xu X.-W."/>
        </authorList>
    </citation>
    <scope>NUCLEOTIDE SEQUENCE [LARGE SCALE GENOMIC DNA]</scope>
    <source>
        <strain evidence="4 5">157</strain>
    </source>
</reference>
<dbReference type="OrthoDB" id="5244108at2"/>
<feature type="domain" description="DSBA-like thioredoxin" evidence="3">
    <location>
        <begin position="4"/>
        <end position="187"/>
    </location>
</feature>
<comment type="similarity">
    <text evidence="1">Belongs to the GST superfamily. NadH family.</text>
</comment>
<gene>
    <name evidence="4" type="ORF">CVM52_10740</name>
</gene>
<dbReference type="Pfam" id="PF01323">
    <property type="entry name" value="DSBA"/>
    <property type="match status" value="1"/>
</dbReference>
<dbReference type="InterPro" id="IPR014440">
    <property type="entry name" value="HCCAis_GSTk"/>
</dbReference>
<dbReference type="RefSeq" id="WP_100162509.1">
    <property type="nucleotide sequence ID" value="NZ_PGTB01000033.1"/>
</dbReference>
<accession>A0A2M8J1Q6</accession>
<dbReference type="AlphaFoldDB" id="A0A2M8J1Q6"/>
<evidence type="ECO:0000259" key="3">
    <source>
        <dbReference type="Pfam" id="PF01323"/>
    </source>
</evidence>
<protein>
    <recommendedName>
        <fullName evidence="1">2-hydroxychromene-2-carboxylate isomerase</fullName>
        <ecNumber evidence="1">5.99.1.4</ecNumber>
    </recommendedName>
</protein>
<dbReference type="PANTHER" id="PTHR42943:SF2">
    <property type="entry name" value="GLUTATHIONE S-TRANSFERASE KAPPA 1"/>
    <property type="match status" value="1"/>
</dbReference>
<dbReference type="GO" id="GO:0006749">
    <property type="term" value="P:glutathione metabolic process"/>
    <property type="evidence" value="ECO:0007669"/>
    <property type="project" value="TreeGrafter"/>
</dbReference>
<evidence type="ECO:0000313" key="4">
    <source>
        <dbReference type="EMBL" id="PJE36716.1"/>
    </source>
</evidence>
<sequence length="203" mass="22318">MPALDFWYSIGSTYSYLTVMRIAEHCAAQGVDVVWRPFNVREIMIEQNNIPFAGKPVKSAYMWRDIERRAALYDLPVRVPAPYPLDNLPLANQVAVLGMAEGWGAAYTVETYRRWFQDGAPAGSEPNLSASLRAAGQDPERVIAEADSEAGVAQLAEATAAARQTGVFGAPTFVTGGELFWGDDRLDDAIAWAQHGSLRRRGR</sequence>
<dbReference type="EC" id="5.99.1.4" evidence="1"/>
<feature type="active site" description="Nucleophile" evidence="2">
    <location>
        <position position="12"/>
    </location>
</feature>
<keyword evidence="1 4" id="KW-0413">Isomerase</keyword>
<dbReference type="GO" id="GO:0004364">
    <property type="term" value="F:glutathione transferase activity"/>
    <property type="evidence" value="ECO:0007669"/>
    <property type="project" value="TreeGrafter"/>
</dbReference>
<dbReference type="InterPro" id="IPR001853">
    <property type="entry name" value="DSBA-like_thioredoxin_dom"/>
</dbReference>
<dbReference type="InterPro" id="IPR036249">
    <property type="entry name" value="Thioredoxin-like_sf"/>
</dbReference>
<dbReference type="Gene3D" id="3.40.30.10">
    <property type="entry name" value="Glutaredoxin"/>
    <property type="match status" value="1"/>
</dbReference>
<comment type="catalytic activity">
    <reaction evidence="1">
        <text>2-hydroxychromene-2-carboxylate = (3E)-4-(2-hydroxyphenyl)-2-oxobut-3-enoate</text>
        <dbReference type="Rhea" id="RHEA:27401"/>
        <dbReference type="ChEBI" id="CHEBI:59350"/>
        <dbReference type="ChEBI" id="CHEBI:59353"/>
        <dbReference type="EC" id="5.99.1.4"/>
    </reaction>
</comment>
<keyword evidence="5" id="KW-1185">Reference proteome</keyword>